<feature type="region of interest" description="Disordered" evidence="1">
    <location>
        <begin position="1"/>
        <end position="25"/>
    </location>
</feature>
<organism evidence="2 3">
    <name type="scientific">Tunturiibacter gelidiferens</name>
    <dbReference type="NCBI Taxonomy" id="3069689"/>
    <lineage>
        <taxon>Bacteria</taxon>
        <taxon>Pseudomonadati</taxon>
        <taxon>Acidobacteriota</taxon>
        <taxon>Terriglobia</taxon>
        <taxon>Terriglobales</taxon>
        <taxon>Acidobacteriaceae</taxon>
        <taxon>Tunturiibacter</taxon>
    </lineage>
</organism>
<reference evidence="2 3" key="1">
    <citation type="submission" date="2020-08" db="EMBL/GenBank/DDBJ databases">
        <title>Genomic Encyclopedia of Type Strains, Phase IV (KMG-V): Genome sequencing to study the core and pangenomes of soil and plant-associated prokaryotes.</title>
        <authorList>
            <person name="Whitman W."/>
        </authorList>
    </citation>
    <scope>NUCLEOTIDE SEQUENCE [LARGE SCALE GENOMIC DNA]</scope>
    <source>
        <strain evidence="2 3">X5P2</strain>
    </source>
</reference>
<gene>
    <name evidence="2" type="ORF">HDF14_004084</name>
</gene>
<dbReference type="AlphaFoldDB" id="A0A9X0QHW1"/>
<keyword evidence="3" id="KW-1185">Reference proteome</keyword>
<accession>A0A9X0QHW1</accession>
<name>A0A9X0QHW1_9BACT</name>
<dbReference type="Proteomes" id="UP000535182">
    <property type="component" value="Unassembled WGS sequence"/>
</dbReference>
<dbReference type="RefSeq" id="WP_183979903.1">
    <property type="nucleotide sequence ID" value="NZ_JACHEB010000010.1"/>
</dbReference>
<evidence type="ECO:0000313" key="2">
    <source>
        <dbReference type="EMBL" id="MBB5330449.1"/>
    </source>
</evidence>
<evidence type="ECO:0000256" key="1">
    <source>
        <dbReference type="SAM" id="MobiDB-lite"/>
    </source>
</evidence>
<proteinExistence type="predicted"/>
<comment type="caution">
    <text evidence="2">The sequence shown here is derived from an EMBL/GenBank/DDBJ whole genome shotgun (WGS) entry which is preliminary data.</text>
</comment>
<evidence type="ECO:0000313" key="3">
    <source>
        <dbReference type="Proteomes" id="UP000535182"/>
    </source>
</evidence>
<protein>
    <submittedName>
        <fullName evidence="2">Uncharacterized protein</fullName>
    </submittedName>
</protein>
<feature type="compositionally biased region" description="Basic and acidic residues" evidence="1">
    <location>
        <begin position="13"/>
        <end position="25"/>
    </location>
</feature>
<sequence>MNPAATSVEDAGLCDRLEEPERMRDEIDDDTLRKYFTLTKSDLSRSLRDAVPPTG</sequence>
<dbReference type="EMBL" id="JACHEB010000010">
    <property type="protein sequence ID" value="MBB5330449.1"/>
    <property type="molecule type" value="Genomic_DNA"/>
</dbReference>